<dbReference type="Proteomes" id="UP000228621">
    <property type="component" value="Unassembled WGS sequence"/>
</dbReference>
<evidence type="ECO:0000313" key="1">
    <source>
        <dbReference type="EMBL" id="PCK33698.1"/>
    </source>
</evidence>
<accession>A0A2A5JWB2</accession>
<proteinExistence type="predicted"/>
<dbReference type="AlphaFoldDB" id="A0A2A5JWB2"/>
<name>A0A2A5JWB2_PSEO7</name>
<keyword evidence="2" id="KW-1185">Reference proteome</keyword>
<dbReference type="InterPro" id="IPR021284">
    <property type="entry name" value="DUF2750"/>
</dbReference>
<dbReference type="Pfam" id="PF11042">
    <property type="entry name" value="DUF2750"/>
    <property type="match status" value="1"/>
</dbReference>
<evidence type="ECO:0000313" key="2">
    <source>
        <dbReference type="Proteomes" id="UP000228621"/>
    </source>
</evidence>
<organism evidence="1 2">
    <name type="scientific">Pseudoalteromonas piscicida</name>
    <dbReference type="NCBI Taxonomy" id="43662"/>
    <lineage>
        <taxon>Bacteria</taxon>
        <taxon>Pseudomonadati</taxon>
        <taxon>Pseudomonadota</taxon>
        <taxon>Gammaproteobacteria</taxon>
        <taxon>Alteromonadales</taxon>
        <taxon>Pseudoalteromonadaceae</taxon>
        <taxon>Pseudoalteromonas</taxon>
    </lineage>
</organism>
<gene>
    <name evidence="1" type="ORF">CEX98_00505</name>
</gene>
<comment type="caution">
    <text evidence="1">The sequence shown here is derived from an EMBL/GenBank/DDBJ whole genome shotgun (WGS) entry which is preliminary data.</text>
</comment>
<sequence length="119" mass="13462">MMNEEEIGSEVSEFIAQVKNTESVWALSSDDGGMVVVDSNQFDETDVLLLWDSEEKAQAQCRDEWSEFSPMSIDVESFLDEWVLDLKEDDALVGLNWNDDNVCVEIEPVGLARLLVDIE</sequence>
<dbReference type="OrthoDB" id="5916942at2"/>
<protein>
    <recommendedName>
        <fullName evidence="3">DUF2750 domain-containing protein</fullName>
    </recommendedName>
</protein>
<reference evidence="2" key="1">
    <citation type="journal article" date="2019" name="Genome Announc.">
        <title>Draft Genome Sequence of Pseudoalteromonas piscicida Strain 36Y ROTHPW, an Hypersaline Seawater Isolate from the South Coast of Sonora, Mexico.</title>
        <authorList>
            <person name="Sanchez-Diaz R."/>
            <person name="Molina-Garza Z.J."/>
            <person name="Cruz-Suarez L.E."/>
            <person name="Selvin J."/>
            <person name="Kiran G.S."/>
            <person name="Ibarra-Gamez J.C."/>
            <person name="Gomez-Gil B."/>
            <person name="Galaviz-Silva L."/>
        </authorList>
    </citation>
    <scope>NUCLEOTIDE SEQUENCE [LARGE SCALE GENOMIC DNA]</scope>
    <source>
        <strain evidence="2">36Y_RITHPW</strain>
    </source>
</reference>
<dbReference type="EMBL" id="NKHF01000002">
    <property type="protein sequence ID" value="PCK33698.1"/>
    <property type="molecule type" value="Genomic_DNA"/>
</dbReference>
<evidence type="ECO:0008006" key="3">
    <source>
        <dbReference type="Google" id="ProtNLM"/>
    </source>
</evidence>